<comment type="subcellular location">
    <subcellularLocation>
        <location evidence="1">Membrane</location>
        <topology evidence="1">Multi-pass membrane protein</topology>
    </subcellularLocation>
</comment>
<keyword evidence="6" id="KW-0732">Signal</keyword>
<dbReference type="AlphaFoldDB" id="A0A7S2XTA2"/>
<evidence type="ECO:0000256" key="4">
    <source>
        <dbReference type="ARBA" id="ARBA00023136"/>
    </source>
</evidence>
<feature type="signal peptide" evidence="6">
    <location>
        <begin position="1"/>
        <end position="21"/>
    </location>
</feature>
<evidence type="ECO:0000256" key="5">
    <source>
        <dbReference type="SAM" id="MobiDB-lite"/>
    </source>
</evidence>
<keyword evidence="4" id="KW-0472">Membrane</keyword>
<protein>
    <recommendedName>
        <fullName evidence="8">EamA domain-containing protein</fullName>
    </recommendedName>
</protein>
<feature type="region of interest" description="Disordered" evidence="5">
    <location>
        <begin position="33"/>
        <end position="52"/>
    </location>
</feature>
<keyword evidence="3" id="KW-1133">Transmembrane helix</keyword>
<evidence type="ECO:0000256" key="2">
    <source>
        <dbReference type="ARBA" id="ARBA00022692"/>
    </source>
</evidence>
<reference evidence="7" key="1">
    <citation type="submission" date="2021-01" db="EMBL/GenBank/DDBJ databases">
        <authorList>
            <person name="Corre E."/>
            <person name="Pelletier E."/>
            <person name="Niang G."/>
            <person name="Scheremetjew M."/>
            <person name="Finn R."/>
            <person name="Kale V."/>
            <person name="Holt S."/>
            <person name="Cochrane G."/>
            <person name="Meng A."/>
            <person name="Brown T."/>
            <person name="Cohen L."/>
        </authorList>
    </citation>
    <scope>NUCLEOTIDE SEQUENCE</scope>
    <source>
        <strain evidence="7">CCMP2084</strain>
    </source>
</reference>
<dbReference type="GO" id="GO:0016020">
    <property type="term" value="C:membrane"/>
    <property type="evidence" value="ECO:0007669"/>
    <property type="project" value="UniProtKB-SubCell"/>
</dbReference>
<dbReference type="Pfam" id="PF10639">
    <property type="entry name" value="TMEM234"/>
    <property type="match status" value="1"/>
</dbReference>
<evidence type="ECO:0000256" key="3">
    <source>
        <dbReference type="ARBA" id="ARBA00022989"/>
    </source>
</evidence>
<dbReference type="PANTHER" id="PTHR28668">
    <property type="entry name" value="TRANSMEMBRANE PROTEIN 234"/>
    <property type="match status" value="1"/>
</dbReference>
<sequence length="162" mass="17699">MTFSMELSTVLSLLLVGAVWGCTNPFLRRGAVEGGSEGSQSTDNRATPEDISQDGGRFRSILRSLSRFLRVGVWFPYALNQCGSLLYYKLLATEDLTLSVPICNALALLFSSFTSYALGERVDKPYRAALGSILVTVGVGLCLYSREVDEINQQVVSTETEL</sequence>
<feature type="chain" id="PRO_5030818213" description="EamA domain-containing protein" evidence="6">
    <location>
        <begin position="22"/>
        <end position="162"/>
    </location>
</feature>
<dbReference type="PANTHER" id="PTHR28668:SF1">
    <property type="entry name" value="TRANSMEMBRANE PROTEIN 234"/>
    <property type="match status" value="1"/>
</dbReference>
<evidence type="ECO:0000256" key="1">
    <source>
        <dbReference type="ARBA" id="ARBA00004141"/>
    </source>
</evidence>
<evidence type="ECO:0000256" key="6">
    <source>
        <dbReference type="SAM" id="SignalP"/>
    </source>
</evidence>
<name>A0A7S2XTA2_9STRA</name>
<keyword evidence="2" id="KW-0812">Transmembrane</keyword>
<accession>A0A7S2XTA2</accession>
<gene>
    <name evidence="7" type="ORF">ASEP1449_LOCUS18048</name>
</gene>
<organism evidence="7">
    <name type="scientific">Attheya septentrionalis</name>
    <dbReference type="NCBI Taxonomy" id="420275"/>
    <lineage>
        <taxon>Eukaryota</taxon>
        <taxon>Sar</taxon>
        <taxon>Stramenopiles</taxon>
        <taxon>Ochrophyta</taxon>
        <taxon>Bacillariophyta</taxon>
        <taxon>Coscinodiscophyceae</taxon>
        <taxon>Chaetocerotophycidae</taxon>
        <taxon>Chaetocerotales</taxon>
        <taxon>Attheyaceae</taxon>
        <taxon>Attheya</taxon>
    </lineage>
</organism>
<proteinExistence type="predicted"/>
<evidence type="ECO:0000313" key="7">
    <source>
        <dbReference type="EMBL" id="CAD9826214.1"/>
    </source>
</evidence>
<evidence type="ECO:0008006" key="8">
    <source>
        <dbReference type="Google" id="ProtNLM"/>
    </source>
</evidence>
<dbReference type="EMBL" id="HBHQ01026657">
    <property type="protein sequence ID" value="CAD9826214.1"/>
    <property type="molecule type" value="Transcribed_RNA"/>
</dbReference>
<dbReference type="InterPro" id="IPR018908">
    <property type="entry name" value="TMEM234"/>
</dbReference>